<dbReference type="InterPro" id="IPR004622">
    <property type="entry name" value="DNA_pol_HolB"/>
</dbReference>
<protein>
    <recommendedName>
        <fullName evidence="2">DNA polymerase III subunit delta'</fullName>
        <ecNumber evidence="1">2.7.7.7</ecNumber>
    </recommendedName>
</protein>
<evidence type="ECO:0000313" key="10">
    <source>
        <dbReference type="Proteomes" id="UP000095706"/>
    </source>
</evidence>
<dbReference type="PANTHER" id="PTHR11669">
    <property type="entry name" value="REPLICATION FACTOR C / DNA POLYMERASE III GAMMA-TAU SUBUNIT"/>
    <property type="match status" value="1"/>
</dbReference>
<dbReference type="AlphaFoldDB" id="A0A173XR41"/>
<evidence type="ECO:0000256" key="4">
    <source>
        <dbReference type="ARBA" id="ARBA00022695"/>
    </source>
</evidence>
<dbReference type="NCBIfam" id="TIGR00678">
    <property type="entry name" value="holB"/>
    <property type="match status" value="1"/>
</dbReference>
<keyword evidence="6" id="KW-0239">DNA-directed DNA polymerase</keyword>
<evidence type="ECO:0000256" key="6">
    <source>
        <dbReference type="ARBA" id="ARBA00022932"/>
    </source>
</evidence>
<evidence type="ECO:0000256" key="1">
    <source>
        <dbReference type="ARBA" id="ARBA00012417"/>
    </source>
</evidence>
<dbReference type="EC" id="2.7.7.7" evidence="1"/>
<dbReference type="EMBL" id="CYYV01000002">
    <property type="protein sequence ID" value="CUN53367.1"/>
    <property type="molecule type" value="Genomic_DNA"/>
</dbReference>
<keyword evidence="3 9" id="KW-0808">Transferase</keyword>
<evidence type="ECO:0000256" key="3">
    <source>
        <dbReference type="ARBA" id="ARBA00022679"/>
    </source>
</evidence>
<evidence type="ECO:0000256" key="5">
    <source>
        <dbReference type="ARBA" id="ARBA00022705"/>
    </source>
</evidence>
<evidence type="ECO:0000313" key="9">
    <source>
        <dbReference type="EMBL" id="CUN53367.1"/>
    </source>
</evidence>
<comment type="catalytic activity">
    <reaction evidence="7">
        <text>DNA(n) + a 2'-deoxyribonucleoside 5'-triphosphate = DNA(n+1) + diphosphate</text>
        <dbReference type="Rhea" id="RHEA:22508"/>
        <dbReference type="Rhea" id="RHEA-COMP:17339"/>
        <dbReference type="Rhea" id="RHEA-COMP:17340"/>
        <dbReference type="ChEBI" id="CHEBI:33019"/>
        <dbReference type="ChEBI" id="CHEBI:61560"/>
        <dbReference type="ChEBI" id="CHEBI:173112"/>
        <dbReference type="EC" id="2.7.7.7"/>
    </reaction>
</comment>
<keyword evidence="5" id="KW-0235">DNA replication</keyword>
<evidence type="ECO:0000256" key="7">
    <source>
        <dbReference type="ARBA" id="ARBA00049244"/>
    </source>
</evidence>
<evidence type="ECO:0000256" key="2">
    <source>
        <dbReference type="ARBA" id="ARBA00014363"/>
    </source>
</evidence>
<keyword evidence="4 9" id="KW-0548">Nucleotidyltransferase</keyword>
<name>A0A173XR41_9FIRM</name>
<dbReference type="RefSeq" id="WP_055226009.1">
    <property type="nucleotide sequence ID" value="NZ_CAXSRP010000018.1"/>
</dbReference>
<accession>A0A173XR41</accession>
<dbReference type="InterPro" id="IPR027417">
    <property type="entry name" value="P-loop_NTPase"/>
</dbReference>
<reference evidence="9 10" key="1">
    <citation type="submission" date="2015-09" db="EMBL/GenBank/DDBJ databases">
        <authorList>
            <consortium name="Pathogen Informatics"/>
        </authorList>
    </citation>
    <scope>NUCLEOTIDE SEQUENCE [LARGE SCALE GENOMIC DNA]</scope>
    <source>
        <strain evidence="9 10">2789STDY5608849</strain>
    </source>
</reference>
<evidence type="ECO:0000259" key="8">
    <source>
        <dbReference type="Pfam" id="PF09115"/>
    </source>
</evidence>
<dbReference type="Proteomes" id="UP000095706">
    <property type="component" value="Unassembled WGS sequence"/>
</dbReference>
<organism evidence="9 10">
    <name type="scientific">Fusicatenibacter saccharivorans</name>
    <dbReference type="NCBI Taxonomy" id="1150298"/>
    <lineage>
        <taxon>Bacteria</taxon>
        <taxon>Bacillati</taxon>
        <taxon>Bacillota</taxon>
        <taxon>Clostridia</taxon>
        <taxon>Lachnospirales</taxon>
        <taxon>Lachnospiraceae</taxon>
        <taxon>Fusicatenibacter</taxon>
    </lineage>
</organism>
<dbReference type="GO" id="GO:0008408">
    <property type="term" value="F:3'-5' exonuclease activity"/>
    <property type="evidence" value="ECO:0007669"/>
    <property type="project" value="InterPro"/>
</dbReference>
<dbReference type="GO" id="GO:0003677">
    <property type="term" value="F:DNA binding"/>
    <property type="evidence" value="ECO:0007669"/>
    <property type="project" value="InterPro"/>
</dbReference>
<dbReference type="Gene3D" id="3.40.50.300">
    <property type="entry name" value="P-loop containing nucleotide triphosphate hydrolases"/>
    <property type="match status" value="1"/>
</dbReference>
<dbReference type="CDD" id="cd00009">
    <property type="entry name" value="AAA"/>
    <property type="match status" value="1"/>
</dbReference>
<dbReference type="Pfam" id="PF09115">
    <property type="entry name" value="DNApol3-delta_C"/>
    <property type="match status" value="1"/>
</dbReference>
<dbReference type="GO" id="GO:0006261">
    <property type="term" value="P:DNA-templated DNA replication"/>
    <property type="evidence" value="ECO:0007669"/>
    <property type="project" value="TreeGrafter"/>
</dbReference>
<feature type="domain" description="DNA polymerase III delta subunit C-terminal" evidence="8">
    <location>
        <begin position="233"/>
        <end position="324"/>
    </location>
</feature>
<sequence>MQGFQKVVGHQEIITHLQNAISMNKVSHAYLFGGESGSGKKMMASLFAMTLQCEKHGVEPCMECPSCKKAQSQNHPDIIYVKHEKPNTISIDEIREQLINDVMIKPYSSPYKIYIIDEAQKLTLQAQNALLKTIEEPPAYAVVMLLADNPDALLPTISSRCVQLNLKPVGDQLVKDYLMNEMHVPDYQAEVDASLAQGNIGKAERIARSPEYEETLENALRMAKYADSMPLYEIVETIKKLTAEKDNIDDYFDIFSLWFRDVLLFKATKEVDSLVFKQELNGIRERANKSSYEGLEKIIEAIQKARARLNANVNFDLTMELMFLTMKEN</sequence>
<proteinExistence type="predicted"/>
<dbReference type="InterPro" id="IPR015199">
    <property type="entry name" value="DNA_pol_III_delta_C"/>
</dbReference>
<dbReference type="SUPFAM" id="SSF52540">
    <property type="entry name" value="P-loop containing nucleoside triphosphate hydrolases"/>
    <property type="match status" value="1"/>
</dbReference>
<dbReference type="Pfam" id="PF13177">
    <property type="entry name" value="DNA_pol3_delta2"/>
    <property type="match status" value="1"/>
</dbReference>
<gene>
    <name evidence="9" type="primary">dnaX_1</name>
    <name evidence="9" type="ORF">ERS852406_00321</name>
</gene>
<dbReference type="PANTHER" id="PTHR11669:SF8">
    <property type="entry name" value="DNA POLYMERASE III SUBUNIT DELTA"/>
    <property type="match status" value="1"/>
</dbReference>
<dbReference type="InterPro" id="IPR050238">
    <property type="entry name" value="DNA_Rep/Repair_Clamp_Loader"/>
</dbReference>
<dbReference type="GO" id="GO:0003887">
    <property type="term" value="F:DNA-directed DNA polymerase activity"/>
    <property type="evidence" value="ECO:0007669"/>
    <property type="project" value="UniProtKB-KW"/>
</dbReference>
<dbReference type="GO" id="GO:0009360">
    <property type="term" value="C:DNA polymerase III complex"/>
    <property type="evidence" value="ECO:0007669"/>
    <property type="project" value="InterPro"/>
</dbReference>